<accession>L7KM45</accession>
<organism evidence="1 2">
    <name type="scientific">Gordonia aichiensis NBRC 108223</name>
    <dbReference type="NCBI Taxonomy" id="1220583"/>
    <lineage>
        <taxon>Bacteria</taxon>
        <taxon>Bacillati</taxon>
        <taxon>Actinomycetota</taxon>
        <taxon>Actinomycetes</taxon>
        <taxon>Mycobacteriales</taxon>
        <taxon>Gordoniaceae</taxon>
        <taxon>Gordonia</taxon>
    </lineage>
</organism>
<evidence type="ECO:0000313" key="1">
    <source>
        <dbReference type="EMBL" id="GAC49566.1"/>
    </source>
</evidence>
<protein>
    <submittedName>
        <fullName evidence="1">Uncharacterized protein</fullName>
    </submittedName>
</protein>
<name>L7KM45_9ACTN</name>
<dbReference type="EMBL" id="BANR01000015">
    <property type="protein sequence ID" value="GAC49566.1"/>
    <property type="molecule type" value="Genomic_DNA"/>
</dbReference>
<proteinExistence type="predicted"/>
<keyword evidence="2" id="KW-1185">Reference proteome</keyword>
<evidence type="ECO:0000313" key="2">
    <source>
        <dbReference type="Proteomes" id="UP000010988"/>
    </source>
</evidence>
<comment type="caution">
    <text evidence="1">The sequence shown here is derived from an EMBL/GenBank/DDBJ whole genome shotgun (WGS) entry which is preliminary data.</text>
</comment>
<gene>
    <name evidence="1" type="ORF">GOACH_15_00580</name>
</gene>
<dbReference type="Proteomes" id="UP000010988">
    <property type="component" value="Unassembled WGS sequence"/>
</dbReference>
<reference evidence="1 2" key="1">
    <citation type="submission" date="2012-12" db="EMBL/GenBank/DDBJ databases">
        <title>Whole genome shotgun sequence of Gordonia aichiensis NBRC 108223.</title>
        <authorList>
            <person name="Isaki-Nakamura S."/>
            <person name="Hosoyama A."/>
            <person name="Tsuchikane K."/>
            <person name="Ando Y."/>
            <person name="Baba S."/>
            <person name="Ohji S."/>
            <person name="Hamada M."/>
            <person name="Tamura T."/>
            <person name="Yamazoe A."/>
            <person name="Yamazaki S."/>
            <person name="Fujita N."/>
        </authorList>
    </citation>
    <scope>NUCLEOTIDE SEQUENCE [LARGE SCALE GENOMIC DNA]</scope>
    <source>
        <strain evidence="1 2">NBRC 108223</strain>
    </source>
</reference>
<sequence>MGREYVGTAWLGWFENGTGRPRHIQAASRHTREFSDVIWACLDMTSASSRAWSCWALAQHFRPLGTLLDGETVARLVRHGESVTVDFRRVQHVATRVGLASVRRTLMTRKVVARRAVEKLYD</sequence>
<dbReference type="AlphaFoldDB" id="L7KM45"/>